<proteinExistence type="inferred from homology"/>
<dbReference type="PANTHER" id="PTHR11086">
    <property type="entry name" value="DEOXYCYTIDYLATE DEAMINASE-RELATED"/>
    <property type="match status" value="1"/>
</dbReference>
<evidence type="ECO:0000256" key="4">
    <source>
        <dbReference type="ARBA" id="ARBA00022833"/>
    </source>
</evidence>
<reference evidence="6 7" key="1">
    <citation type="submission" date="2019-12" db="EMBL/GenBank/DDBJ databases">
        <title>Comparative genomics gives insights into the taxonomy of the Azoarcus-Aromatoleum group and reveals separate origins of nif in the plant-associated Azoarcus and non-plant-associated Aromatoleum sub-groups.</title>
        <authorList>
            <person name="Lafos M."/>
            <person name="Maluk M."/>
            <person name="Batista M."/>
            <person name="Junghare M."/>
            <person name="Carmona M."/>
            <person name="Faoro H."/>
            <person name="Cruz L.M."/>
            <person name="Battistoni F."/>
            <person name="De Souza E."/>
            <person name="Pedrosa F."/>
            <person name="Chen W.-M."/>
            <person name="Poole P.S."/>
            <person name="Dixon R.A."/>
            <person name="James E.K."/>
        </authorList>
    </citation>
    <scope>NUCLEOTIDE SEQUENCE [LARGE SCALE GENOMIC DNA]</scope>
    <source>
        <strain evidence="6 7">22Lin</strain>
    </source>
</reference>
<dbReference type="InterPro" id="IPR016192">
    <property type="entry name" value="APOBEC/CMP_deaminase_Zn-bd"/>
</dbReference>
<dbReference type="NCBIfam" id="NF041025">
    <property type="entry name" value="antiphage_deaminase"/>
    <property type="match status" value="1"/>
</dbReference>
<sequence length="555" mass="61929">MTIMTAVERKLIAISDGSEAPVRKPSEIISERRSKELIIAFAGPIGSGINSVKTSLETILSNAGYDVKNIKISDYIRDCISGGLLRKAEIHTAGAERYIQLQDAGNELRKIQSDFLAEHAIRRIAEIRTERIGSTVADTIDAVPDRTAYIIDQLKHHEEVALLRAVYGNLFYLFGVFSTSPRREGRLKAEGIEPNRISELIERDRRQKDRFGQQLDKALQLADFFVRNDHSNVEALEKQLKRFADLIHGANGITPTREEYGMYAAYASGLRSACLSRQVGASIMNLDGAIISTGRNDVPKPGGGLYGPECESNDARCVKQEEAICHNDRRKLMLAKEVKDVIRKGLSKHFKQIKEERNEKFAVLDELDIPLISEKLASDAYEETRLGGLIEFSRSIHAEMDAIVSLALKGGGGTKDAVLFTYTFPCHNCARHIVAAGIKTVYFLEPYEKSLALELHSDAISIDGVGEALEDDAESRRVRFLHFQGVAPRQYLNMFSPAGERKESSTGKAVKINFRDADKKVPEYLDDYRQYEKKVVEHLVKVISDLKDKGLSSPT</sequence>
<evidence type="ECO:0000259" key="5">
    <source>
        <dbReference type="PROSITE" id="PS51747"/>
    </source>
</evidence>
<evidence type="ECO:0000256" key="2">
    <source>
        <dbReference type="ARBA" id="ARBA00022723"/>
    </source>
</evidence>
<dbReference type="Gene3D" id="3.40.140.10">
    <property type="entry name" value="Cytidine Deaminase, domain 2"/>
    <property type="match status" value="1"/>
</dbReference>
<dbReference type="InterPro" id="IPR002125">
    <property type="entry name" value="CMP_dCMP_dom"/>
</dbReference>
<evidence type="ECO:0000256" key="1">
    <source>
        <dbReference type="ARBA" id="ARBA00006576"/>
    </source>
</evidence>
<keyword evidence="3" id="KW-0378">Hydrolase</keyword>
<name>A0ABX1QFR1_9RHOO</name>
<dbReference type="InterPro" id="IPR015517">
    <property type="entry name" value="dCMP_deaminase-rel"/>
</dbReference>
<evidence type="ECO:0000313" key="6">
    <source>
        <dbReference type="EMBL" id="NMG77284.1"/>
    </source>
</evidence>
<dbReference type="EMBL" id="WTVQ01000057">
    <property type="protein sequence ID" value="NMG77284.1"/>
    <property type="molecule type" value="Genomic_DNA"/>
</dbReference>
<dbReference type="InterPro" id="IPR016193">
    <property type="entry name" value="Cytidine_deaminase-like"/>
</dbReference>
<dbReference type="PROSITE" id="PS51747">
    <property type="entry name" value="CYT_DCMP_DEAMINASES_2"/>
    <property type="match status" value="1"/>
</dbReference>
<organism evidence="6 7">
    <name type="scientific">Aromatoleum diolicum</name>
    <dbReference type="NCBI Taxonomy" id="75796"/>
    <lineage>
        <taxon>Bacteria</taxon>
        <taxon>Pseudomonadati</taxon>
        <taxon>Pseudomonadota</taxon>
        <taxon>Betaproteobacteria</taxon>
        <taxon>Rhodocyclales</taxon>
        <taxon>Rhodocyclaceae</taxon>
        <taxon>Aromatoleum</taxon>
    </lineage>
</organism>
<keyword evidence="7" id="KW-1185">Reference proteome</keyword>
<comment type="similarity">
    <text evidence="1">Belongs to the cytidine and deoxycytidylate deaminase family.</text>
</comment>
<evidence type="ECO:0000256" key="3">
    <source>
        <dbReference type="ARBA" id="ARBA00022801"/>
    </source>
</evidence>
<evidence type="ECO:0000313" key="7">
    <source>
        <dbReference type="Proteomes" id="UP000648984"/>
    </source>
</evidence>
<dbReference type="SUPFAM" id="SSF53927">
    <property type="entry name" value="Cytidine deaminase-like"/>
    <property type="match status" value="1"/>
</dbReference>
<feature type="domain" description="CMP/dCMP-type deaminase" evidence="5">
    <location>
        <begin position="256"/>
        <end position="454"/>
    </location>
</feature>
<dbReference type="Gene3D" id="3.40.50.300">
    <property type="entry name" value="P-loop containing nucleotide triphosphate hydrolases"/>
    <property type="match status" value="1"/>
</dbReference>
<protein>
    <submittedName>
        <fullName evidence="6">Deoxycytidylate deaminase</fullName>
    </submittedName>
</protein>
<gene>
    <name evidence="6" type="ORF">GPA25_21250</name>
</gene>
<dbReference type="Proteomes" id="UP000648984">
    <property type="component" value="Unassembled WGS sequence"/>
</dbReference>
<dbReference type="Pfam" id="PF00383">
    <property type="entry name" value="dCMP_cyt_deam_1"/>
    <property type="match status" value="1"/>
</dbReference>
<keyword evidence="2" id="KW-0479">Metal-binding</keyword>
<dbReference type="PANTHER" id="PTHR11086:SF18">
    <property type="entry name" value="DEOXYCYTIDYLATE DEAMINASE"/>
    <property type="match status" value="1"/>
</dbReference>
<accession>A0ABX1QFR1</accession>
<comment type="caution">
    <text evidence="6">The sequence shown here is derived from an EMBL/GenBank/DDBJ whole genome shotgun (WGS) entry which is preliminary data.</text>
</comment>
<keyword evidence="4" id="KW-0862">Zinc</keyword>
<dbReference type="InterPro" id="IPR027417">
    <property type="entry name" value="P-loop_NTPase"/>
</dbReference>
<dbReference type="PROSITE" id="PS00903">
    <property type="entry name" value="CYT_DCMP_DEAMINASES_1"/>
    <property type="match status" value="1"/>
</dbReference>